<protein>
    <submittedName>
        <fullName evidence="7">TIL domain-containing protein</fullName>
    </submittedName>
</protein>
<name>A0A914X7A7_9BILA</name>
<dbReference type="GO" id="GO:0004867">
    <property type="term" value="F:serine-type endopeptidase inhibitor activity"/>
    <property type="evidence" value="ECO:0007669"/>
    <property type="project" value="UniProtKB-KW"/>
</dbReference>
<keyword evidence="3" id="KW-1015">Disulfide bond</keyword>
<dbReference type="CDD" id="cd19941">
    <property type="entry name" value="TIL"/>
    <property type="match status" value="1"/>
</dbReference>
<feature type="chain" id="PRO_5037389948" evidence="4">
    <location>
        <begin position="25"/>
        <end position="128"/>
    </location>
</feature>
<evidence type="ECO:0000313" key="6">
    <source>
        <dbReference type="Proteomes" id="UP000887566"/>
    </source>
</evidence>
<dbReference type="Pfam" id="PF01826">
    <property type="entry name" value="TIL"/>
    <property type="match status" value="1"/>
</dbReference>
<evidence type="ECO:0000313" key="7">
    <source>
        <dbReference type="WBParaSite" id="PSAMB.scaffold6824size8730.g29171.t1"/>
    </source>
</evidence>
<feature type="signal peptide" evidence="4">
    <location>
        <begin position="1"/>
        <end position="24"/>
    </location>
</feature>
<reference evidence="7" key="1">
    <citation type="submission" date="2022-11" db="UniProtKB">
        <authorList>
            <consortium name="WormBaseParasite"/>
        </authorList>
    </citation>
    <scope>IDENTIFICATION</scope>
</reference>
<sequence length="128" mass="14237">MSCNCIFFAFVTVMLFLLPQFSTCINTCATANCDKSQKCVNGKCVPIKRDCPLNEEFRECGSDCEGKCPDHDQHQRPSNTIVSVGVCDGTCIPNVCQCQRGYVRHPSGFCIIPSDCRPHNLGRRSVRK</sequence>
<dbReference type="WBParaSite" id="PSAMB.scaffold6824size8730.g29171.t1">
    <property type="protein sequence ID" value="PSAMB.scaffold6824size8730.g29171.t1"/>
    <property type="gene ID" value="PSAMB.scaffold6824size8730.g29171"/>
</dbReference>
<dbReference type="InterPro" id="IPR036084">
    <property type="entry name" value="Ser_inhib-like_sf"/>
</dbReference>
<dbReference type="InterPro" id="IPR051368">
    <property type="entry name" value="SerProtInhib-TIL_Domain"/>
</dbReference>
<organism evidence="6 7">
    <name type="scientific">Plectus sambesii</name>
    <dbReference type="NCBI Taxonomy" id="2011161"/>
    <lineage>
        <taxon>Eukaryota</taxon>
        <taxon>Metazoa</taxon>
        <taxon>Ecdysozoa</taxon>
        <taxon>Nematoda</taxon>
        <taxon>Chromadorea</taxon>
        <taxon>Plectida</taxon>
        <taxon>Plectina</taxon>
        <taxon>Plectoidea</taxon>
        <taxon>Plectidae</taxon>
        <taxon>Plectus</taxon>
    </lineage>
</organism>
<keyword evidence="2" id="KW-0722">Serine protease inhibitor</keyword>
<dbReference type="Gene3D" id="2.10.25.10">
    <property type="entry name" value="Laminin"/>
    <property type="match status" value="1"/>
</dbReference>
<dbReference type="AlphaFoldDB" id="A0A914X7A7"/>
<evidence type="ECO:0000256" key="1">
    <source>
        <dbReference type="ARBA" id="ARBA00022690"/>
    </source>
</evidence>
<keyword evidence="1" id="KW-0646">Protease inhibitor</keyword>
<evidence type="ECO:0000256" key="2">
    <source>
        <dbReference type="ARBA" id="ARBA00022900"/>
    </source>
</evidence>
<dbReference type="PANTHER" id="PTHR23259:SF70">
    <property type="entry name" value="ACCESSORY GLAND PROTEIN ACP62F-RELATED"/>
    <property type="match status" value="1"/>
</dbReference>
<evidence type="ECO:0000259" key="5">
    <source>
        <dbReference type="Pfam" id="PF01826"/>
    </source>
</evidence>
<keyword evidence="4" id="KW-0732">Signal</keyword>
<dbReference type="SUPFAM" id="SSF57567">
    <property type="entry name" value="Serine protease inhibitors"/>
    <property type="match status" value="1"/>
</dbReference>
<proteinExistence type="predicted"/>
<dbReference type="PANTHER" id="PTHR23259">
    <property type="entry name" value="RIDDLE"/>
    <property type="match status" value="1"/>
</dbReference>
<dbReference type="Proteomes" id="UP000887566">
    <property type="component" value="Unplaced"/>
</dbReference>
<dbReference type="InterPro" id="IPR002919">
    <property type="entry name" value="TIL_dom"/>
</dbReference>
<accession>A0A914X7A7</accession>
<feature type="domain" description="TIL" evidence="5">
    <location>
        <begin position="51"/>
        <end position="116"/>
    </location>
</feature>
<evidence type="ECO:0000256" key="3">
    <source>
        <dbReference type="ARBA" id="ARBA00023157"/>
    </source>
</evidence>
<keyword evidence="6" id="KW-1185">Reference proteome</keyword>
<evidence type="ECO:0000256" key="4">
    <source>
        <dbReference type="SAM" id="SignalP"/>
    </source>
</evidence>